<evidence type="ECO:0000313" key="3">
    <source>
        <dbReference type="Proteomes" id="UP000246058"/>
    </source>
</evidence>
<protein>
    <submittedName>
        <fullName evidence="2">MarR family transcriptional regulator</fullName>
    </submittedName>
</protein>
<dbReference type="SUPFAM" id="SSF46785">
    <property type="entry name" value="Winged helix' DNA-binding domain"/>
    <property type="match status" value="1"/>
</dbReference>
<evidence type="ECO:0000313" key="2">
    <source>
        <dbReference type="EMBL" id="AWN38824.1"/>
    </source>
</evidence>
<dbReference type="SMART" id="SM00347">
    <property type="entry name" value="HTH_MARR"/>
    <property type="match status" value="1"/>
</dbReference>
<keyword evidence="3" id="KW-1185">Reference proteome</keyword>
<dbReference type="InterPro" id="IPR036388">
    <property type="entry name" value="WH-like_DNA-bd_sf"/>
</dbReference>
<sequence>MTLLYDRHLAEIGLRATQFSVLMVLDQAGPLAVNELALFLVLDRTATGRALRPLSRDGLVEIGPGHDGRTRALTLTEAGRVKLEAAYIIWKRAQDEFEAQYGGVTEAEALRLSLARVIGRA</sequence>
<dbReference type="KEGG" id="meti:DK427_03570"/>
<dbReference type="InterPro" id="IPR000835">
    <property type="entry name" value="HTH_MarR-typ"/>
</dbReference>
<dbReference type="PANTHER" id="PTHR33164:SF105">
    <property type="entry name" value="TRANSCRIPTIONAL REPRESSOR PROTEIN-RELATED"/>
    <property type="match status" value="1"/>
</dbReference>
<name>A0A2U8VYH8_9HYPH</name>
<feature type="domain" description="HTH marR-type" evidence="1">
    <location>
        <begin position="1"/>
        <end position="119"/>
    </location>
</feature>
<dbReference type="GO" id="GO:0006950">
    <property type="term" value="P:response to stress"/>
    <property type="evidence" value="ECO:0007669"/>
    <property type="project" value="TreeGrafter"/>
</dbReference>
<dbReference type="EMBL" id="CP029551">
    <property type="protein sequence ID" value="AWN38824.1"/>
    <property type="molecule type" value="Genomic_DNA"/>
</dbReference>
<evidence type="ECO:0000259" key="1">
    <source>
        <dbReference type="PROSITE" id="PS50995"/>
    </source>
</evidence>
<dbReference type="OrthoDB" id="2287011at2"/>
<dbReference type="PANTHER" id="PTHR33164">
    <property type="entry name" value="TRANSCRIPTIONAL REGULATOR, MARR FAMILY"/>
    <property type="match status" value="1"/>
</dbReference>
<proteinExistence type="predicted"/>
<gene>
    <name evidence="2" type="ORF">DK427_03570</name>
</gene>
<dbReference type="InterPro" id="IPR036390">
    <property type="entry name" value="WH_DNA-bd_sf"/>
</dbReference>
<dbReference type="Gene3D" id="1.10.10.10">
    <property type="entry name" value="Winged helix-like DNA-binding domain superfamily/Winged helix DNA-binding domain"/>
    <property type="match status" value="1"/>
</dbReference>
<dbReference type="GO" id="GO:0003700">
    <property type="term" value="F:DNA-binding transcription factor activity"/>
    <property type="evidence" value="ECO:0007669"/>
    <property type="project" value="InterPro"/>
</dbReference>
<organism evidence="2 3">
    <name type="scientific">Methylobacterium radiodurans</name>
    <dbReference type="NCBI Taxonomy" id="2202828"/>
    <lineage>
        <taxon>Bacteria</taxon>
        <taxon>Pseudomonadati</taxon>
        <taxon>Pseudomonadota</taxon>
        <taxon>Alphaproteobacteria</taxon>
        <taxon>Hyphomicrobiales</taxon>
        <taxon>Methylobacteriaceae</taxon>
        <taxon>Methylobacterium</taxon>
    </lineage>
</organism>
<dbReference type="Proteomes" id="UP000246058">
    <property type="component" value="Chromosome"/>
</dbReference>
<dbReference type="InterPro" id="IPR039422">
    <property type="entry name" value="MarR/SlyA-like"/>
</dbReference>
<accession>A0A2U8VYH8</accession>
<reference evidence="2 3" key="1">
    <citation type="submission" date="2018-05" db="EMBL/GenBank/DDBJ databases">
        <title>Complete Genome Sequence of Methylobacterium sp. 17Sr1-43.</title>
        <authorList>
            <person name="Srinivasan S."/>
        </authorList>
    </citation>
    <scope>NUCLEOTIDE SEQUENCE [LARGE SCALE GENOMIC DNA]</scope>
    <source>
        <strain evidence="2 3">17Sr1-43</strain>
    </source>
</reference>
<dbReference type="PROSITE" id="PS50995">
    <property type="entry name" value="HTH_MARR_2"/>
    <property type="match status" value="1"/>
</dbReference>
<dbReference type="Pfam" id="PF12802">
    <property type="entry name" value="MarR_2"/>
    <property type="match status" value="1"/>
</dbReference>
<dbReference type="AlphaFoldDB" id="A0A2U8VYH8"/>